<keyword evidence="7" id="KW-0597">Phosphoprotein</keyword>
<dbReference type="InterPro" id="IPR050512">
    <property type="entry name" value="Sulf_AdTrans/APS_kinase"/>
</dbReference>
<evidence type="ECO:0000256" key="4">
    <source>
        <dbReference type="ARBA" id="ARBA00022679"/>
    </source>
</evidence>
<evidence type="ECO:0000313" key="10">
    <source>
        <dbReference type="EMBL" id="MDX8128470.1"/>
    </source>
</evidence>
<comment type="caution">
    <text evidence="10">The sequence shown here is derived from an EMBL/GenBank/DDBJ whole genome shotgun (WGS) entry which is preliminary data.</text>
</comment>
<organism evidence="10 11">
    <name type="scientific">Methylomonas defluvii</name>
    <dbReference type="NCBI Taxonomy" id="3045149"/>
    <lineage>
        <taxon>Bacteria</taxon>
        <taxon>Pseudomonadati</taxon>
        <taxon>Pseudomonadota</taxon>
        <taxon>Gammaproteobacteria</taxon>
        <taxon>Methylococcales</taxon>
        <taxon>Methylococcaceae</taxon>
        <taxon>Methylomonas</taxon>
    </lineage>
</organism>
<sequence length="183" mass="20351">MNGHRSVILWFTGLSGAGKSTIAHAVEAQLHQQGCRTYVLDGDNIRHGLSKDLGFEDADRKENIRRIAEVAKLMLDAGSITLTAFISPFRLERELARRAVADGDFIEIYCKCDLRVCEQRDVKGLYQKARLGEIAHFTGISSPYESPETPEIVIDTNQMSIEECSAHILNHLKIMGILPPCAI</sequence>
<gene>
    <name evidence="7 10" type="primary">cysC</name>
    <name evidence="10" type="ORF">QLH52_14345</name>
</gene>
<dbReference type="CDD" id="cd02027">
    <property type="entry name" value="APSK"/>
    <property type="match status" value="1"/>
</dbReference>
<reference evidence="10 11" key="1">
    <citation type="submission" date="2023-11" db="EMBL/GenBank/DDBJ databases">
        <authorList>
            <person name="Ouyang M.-Y."/>
        </authorList>
    </citation>
    <scope>NUCLEOTIDE SEQUENCE [LARGE SCALE GENOMIC DNA]</scope>
    <source>
        <strain evidence="10 11">OY6</strain>
    </source>
</reference>
<dbReference type="PANTHER" id="PTHR42700">
    <property type="entry name" value="SULFATE ADENYLYLTRANSFERASE"/>
    <property type="match status" value="1"/>
</dbReference>
<dbReference type="EMBL" id="JAXARY010000013">
    <property type="protein sequence ID" value="MDX8128470.1"/>
    <property type="molecule type" value="Genomic_DNA"/>
</dbReference>
<dbReference type="Proteomes" id="UP001284537">
    <property type="component" value="Unassembled WGS sequence"/>
</dbReference>
<dbReference type="InterPro" id="IPR002891">
    <property type="entry name" value="APS"/>
</dbReference>
<comment type="function">
    <text evidence="7 8">Catalyzes the synthesis of activated sulfate.</text>
</comment>
<keyword evidence="5 7" id="KW-0547">Nucleotide-binding</keyword>
<dbReference type="NCBIfam" id="NF003013">
    <property type="entry name" value="PRK03846.1"/>
    <property type="match status" value="1"/>
</dbReference>
<dbReference type="PANTHER" id="PTHR42700:SF1">
    <property type="entry name" value="SULFATE ADENYLYLTRANSFERASE"/>
    <property type="match status" value="1"/>
</dbReference>
<evidence type="ECO:0000256" key="5">
    <source>
        <dbReference type="ARBA" id="ARBA00022741"/>
    </source>
</evidence>
<dbReference type="GO" id="GO:0004020">
    <property type="term" value="F:adenylylsulfate kinase activity"/>
    <property type="evidence" value="ECO:0007669"/>
    <property type="project" value="UniProtKB-EC"/>
</dbReference>
<keyword evidence="4 7" id="KW-0808">Transferase</keyword>
<dbReference type="NCBIfam" id="TIGR00455">
    <property type="entry name" value="apsK"/>
    <property type="match status" value="1"/>
</dbReference>
<comment type="pathway">
    <text evidence="2 7 8">Sulfur metabolism; hydrogen sulfide biosynthesis; sulfite from sulfate: step 2/3.</text>
</comment>
<dbReference type="InterPro" id="IPR027417">
    <property type="entry name" value="P-loop_NTPase"/>
</dbReference>
<evidence type="ECO:0000313" key="11">
    <source>
        <dbReference type="Proteomes" id="UP001284537"/>
    </source>
</evidence>
<keyword evidence="11" id="KW-1185">Reference proteome</keyword>
<comment type="catalytic activity">
    <reaction evidence="1 7 8">
        <text>adenosine 5'-phosphosulfate + ATP = 3'-phosphoadenylyl sulfate + ADP + H(+)</text>
        <dbReference type="Rhea" id="RHEA:24152"/>
        <dbReference type="ChEBI" id="CHEBI:15378"/>
        <dbReference type="ChEBI" id="CHEBI:30616"/>
        <dbReference type="ChEBI" id="CHEBI:58243"/>
        <dbReference type="ChEBI" id="CHEBI:58339"/>
        <dbReference type="ChEBI" id="CHEBI:456216"/>
        <dbReference type="EC" id="2.7.1.25"/>
    </reaction>
</comment>
<dbReference type="EC" id="2.7.1.25" evidence="3 7"/>
<accession>A0ABU4UI04</accession>
<evidence type="ECO:0000256" key="6">
    <source>
        <dbReference type="ARBA" id="ARBA00022840"/>
    </source>
</evidence>
<proteinExistence type="inferred from homology"/>
<evidence type="ECO:0000259" key="9">
    <source>
        <dbReference type="Pfam" id="PF01583"/>
    </source>
</evidence>
<feature type="binding site" evidence="7">
    <location>
        <begin position="13"/>
        <end position="20"/>
    </location>
    <ligand>
        <name>ATP</name>
        <dbReference type="ChEBI" id="CHEBI:30616"/>
    </ligand>
</feature>
<dbReference type="RefSeq" id="WP_319962106.1">
    <property type="nucleotide sequence ID" value="NZ_JAXARY010000013.1"/>
</dbReference>
<protein>
    <recommendedName>
        <fullName evidence="3 7">Adenylyl-sulfate kinase</fullName>
        <ecNumber evidence="3 7">2.7.1.25</ecNumber>
    </recommendedName>
    <alternativeName>
        <fullName evidence="7">APS kinase</fullName>
    </alternativeName>
    <alternativeName>
        <fullName evidence="7">ATP adenosine-5'-phosphosulfate 3'-phosphotransferase</fullName>
    </alternativeName>
    <alternativeName>
        <fullName evidence="7">Adenosine-5'-phosphosulfate kinase</fullName>
    </alternativeName>
</protein>
<evidence type="ECO:0000256" key="8">
    <source>
        <dbReference type="RuleBase" id="RU004347"/>
    </source>
</evidence>
<feature type="domain" description="APS kinase" evidence="9">
    <location>
        <begin position="5"/>
        <end position="155"/>
    </location>
</feature>
<dbReference type="Gene3D" id="3.40.50.300">
    <property type="entry name" value="P-loop containing nucleotide triphosphate hydrolases"/>
    <property type="match status" value="1"/>
</dbReference>
<keyword evidence="6 7" id="KW-0067">ATP-binding</keyword>
<evidence type="ECO:0000256" key="2">
    <source>
        <dbReference type="ARBA" id="ARBA00004806"/>
    </source>
</evidence>
<evidence type="ECO:0000256" key="7">
    <source>
        <dbReference type="HAMAP-Rule" id="MF_00065"/>
    </source>
</evidence>
<dbReference type="HAMAP" id="MF_00065">
    <property type="entry name" value="Adenylyl_sulf_kinase"/>
    <property type="match status" value="1"/>
</dbReference>
<keyword evidence="7 8" id="KW-0418">Kinase</keyword>
<name>A0ABU4UI04_9GAMM</name>
<dbReference type="SUPFAM" id="SSF52540">
    <property type="entry name" value="P-loop containing nucleoside triphosphate hydrolases"/>
    <property type="match status" value="1"/>
</dbReference>
<evidence type="ECO:0000256" key="3">
    <source>
        <dbReference type="ARBA" id="ARBA00012121"/>
    </source>
</evidence>
<comment type="similarity">
    <text evidence="7 8">Belongs to the APS kinase family.</text>
</comment>
<evidence type="ECO:0000256" key="1">
    <source>
        <dbReference type="ARBA" id="ARBA00001823"/>
    </source>
</evidence>
<feature type="active site" description="Phosphoserine intermediate" evidence="7">
    <location>
        <position position="87"/>
    </location>
</feature>
<dbReference type="Pfam" id="PF01583">
    <property type="entry name" value="APS_kinase"/>
    <property type="match status" value="1"/>
</dbReference>
<dbReference type="InterPro" id="IPR059117">
    <property type="entry name" value="APS_kinase_dom"/>
</dbReference>